<evidence type="ECO:0000313" key="2">
    <source>
        <dbReference type="EMBL" id="KFD46149.1"/>
    </source>
</evidence>
<keyword evidence="1" id="KW-0732">Signal</keyword>
<dbReference type="EMBL" id="KL363390">
    <property type="protein sequence ID" value="KFD46149.1"/>
    <property type="molecule type" value="Genomic_DNA"/>
</dbReference>
<feature type="chain" id="PRO_5001794745" evidence="1">
    <location>
        <begin position="28"/>
        <end position="60"/>
    </location>
</feature>
<reference evidence="2 3" key="1">
    <citation type="journal article" date="2014" name="Nat. Genet.">
        <title>Genome and transcriptome of the porcine whipworm Trichuris suis.</title>
        <authorList>
            <person name="Jex A.R."/>
            <person name="Nejsum P."/>
            <person name="Schwarz E.M."/>
            <person name="Hu L."/>
            <person name="Young N.D."/>
            <person name="Hall R.S."/>
            <person name="Korhonen P.K."/>
            <person name="Liao S."/>
            <person name="Thamsborg S."/>
            <person name="Xia J."/>
            <person name="Xu P."/>
            <person name="Wang S."/>
            <person name="Scheerlinck J.P."/>
            <person name="Hofmann A."/>
            <person name="Sternberg P.W."/>
            <person name="Wang J."/>
            <person name="Gasser R.B."/>
        </authorList>
    </citation>
    <scope>NUCLEOTIDE SEQUENCE [LARGE SCALE GENOMIC DNA]</scope>
    <source>
        <strain evidence="2">DCEP-RM93M</strain>
    </source>
</reference>
<evidence type="ECO:0000313" key="3">
    <source>
        <dbReference type="Proteomes" id="UP000030764"/>
    </source>
</evidence>
<dbReference type="Proteomes" id="UP000030764">
    <property type="component" value="Unassembled WGS sequence"/>
</dbReference>
<name>A0A085LMF3_9BILA</name>
<protein>
    <submittedName>
        <fullName evidence="2">Uncharacterized protein</fullName>
    </submittedName>
</protein>
<evidence type="ECO:0000256" key="1">
    <source>
        <dbReference type="SAM" id="SignalP"/>
    </source>
</evidence>
<gene>
    <name evidence="2" type="ORF">M513_12957</name>
</gene>
<proteinExistence type="predicted"/>
<dbReference type="AlphaFoldDB" id="A0A085LMF3"/>
<keyword evidence="3" id="KW-1185">Reference proteome</keyword>
<accession>A0A085LMF3</accession>
<organism evidence="2 3">
    <name type="scientific">Trichuris suis</name>
    <name type="common">pig whipworm</name>
    <dbReference type="NCBI Taxonomy" id="68888"/>
    <lineage>
        <taxon>Eukaryota</taxon>
        <taxon>Metazoa</taxon>
        <taxon>Ecdysozoa</taxon>
        <taxon>Nematoda</taxon>
        <taxon>Enoplea</taxon>
        <taxon>Dorylaimia</taxon>
        <taxon>Trichinellida</taxon>
        <taxon>Trichuridae</taxon>
        <taxon>Trichuris</taxon>
    </lineage>
</organism>
<sequence>MCKKKAGLLGFCHCLWCIYLHTANIYGAYDIYAAYVPYKEGICDMHDFYISFLAPVEDFV</sequence>
<feature type="signal peptide" evidence="1">
    <location>
        <begin position="1"/>
        <end position="27"/>
    </location>
</feature>